<keyword evidence="2" id="KW-1003">Cell membrane</keyword>
<dbReference type="AlphaFoldDB" id="A0A1W9KW01"/>
<evidence type="ECO:0000256" key="3">
    <source>
        <dbReference type="ARBA" id="ARBA00022692"/>
    </source>
</evidence>
<feature type="transmembrane region" description="Helical" evidence="6">
    <location>
        <begin position="68"/>
        <end position="88"/>
    </location>
</feature>
<dbReference type="Pfam" id="PF01810">
    <property type="entry name" value="LysE"/>
    <property type="match status" value="1"/>
</dbReference>
<evidence type="ECO:0000256" key="4">
    <source>
        <dbReference type="ARBA" id="ARBA00022989"/>
    </source>
</evidence>
<evidence type="ECO:0000313" key="7">
    <source>
        <dbReference type="EMBL" id="OQW88693.1"/>
    </source>
</evidence>
<reference evidence="7 8" key="1">
    <citation type="submission" date="2017-01" db="EMBL/GenBank/DDBJ databases">
        <title>Novel large sulfur bacteria in the metagenomes of groundwater-fed chemosynthetic microbial mats in the Lake Huron basin.</title>
        <authorList>
            <person name="Sharrar A.M."/>
            <person name="Flood B.E."/>
            <person name="Bailey J.V."/>
            <person name="Jones D.S."/>
            <person name="Biddanda B."/>
            <person name="Ruberg S.A."/>
            <person name="Marcus D.N."/>
            <person name="Dick G.J."/>
        </authorList>
    </citation>
    <scope>NUCLEOTIDE SEQUENCE [LARGE SCALE GENOMIC DNA]</scope>
    <source>
        <strain evidence="7">A7</strain>
    </source>
</reference>
<organism evidence="7 8">
    <name type="scientific">Rhodoferax ferrireducens</name>
    <dbReference type="NCBI Taxonomy" id="192843"/>
    <lineage>
        <taxon>Bacteria</taxon>
        <taxon>Pseudomonadati</taxon>
        <taxon>Pseudomonadota</taxon>
        <taxon>Betaproteobacteria</taxon>
        <taxon>Burkholderiales</taxon>
        <taxon>Comamonadaceae</taxon>
        <taxon>Rhodoferax</taxon>
    </lineage>
</organism>
<keyword evidence="3 6" id="KW-0812">Transmembrane</keyword>
<dbReference type="Proteomes" id="UP000192505">
    <property type="component" value="Unassembled WGS sequence"/>
</dbReference>
<comment type="caution">
    <text evidence="7">The sequence shown here is derived from an EMBL/GenBank/DDBJ whole genome shotgun (WGS) entry which is preliminary data.</text>
</comment>
<keyword evidence="4 6" id="KW-1133">Transmembrane helix</keyword>
<comment type="subcellular location">
    <subcellularLocation>
        <location evidence="1">Cell membrane</location>
        <topology evidence="1">Multi-pass membrane protein</topology>
    </subcellularLocation>
</comment>
<gene>
    <name evidence="7" type="ORF">BWK72_06905</name>
</gene>
<accession>A0A1W9KW01</accession>
<evidence type="ECO:0000256" key="5">
    <source>
        <dbReference type="ARBA" id="ARBA00023136"/>
    </source>
</evidence>
<feature type="transmembrane region" description="Helical" evidence="6">
    <location>
        <begin position="188"/>
        <end position="206"/>
    </location>
</feature>
<feature type="transmembrane region" description="Helical" evidence="6">
    <location>
        <begin position="147"/>
        <end position="167"/>
    </location>
</feature>
<protein>
    <submittedName>
        <fullName evidence="7">Lysine transporter LysE</fullName>
    </submittedName>
</protein>
<keyword evidence="5 6" id="KW-0472">Membrane</keyword>
<sequence length="207" mass="22083">MTVWQQFLMIAGLHFLALLSPGPDFFLIVRSALVNGTRVASGVCVGIALANGLYIALAISGVAALQEISGLMTALTWAGCAYLAWLGWRFLGVRGSAQLPTAGGPAARRSSWGKECRVGFLSGILNPKNSLFYASLFSLGFGPATPLTVQLAYGTWMFAVVLLWDLVIARAADHPPVVRHFMAHVRKVERATGVILLSLAAGIAWSR</sequence>
<dbReference type="InterPro" id="IPR001123">
    <property type="entry name" value="LeuE-type"/>
</dbReference>
<dbReference type="GO" id="GO:0005886">
    <property type="term" value="C:plasma membrane"/>
    <property type="evidence" value="ECO:0007669"/>
    <property type="project" value="UniProtKB-SubCell"/>
</dbReference>
<dbReference type="PANTHER" id="PTHR30086">
    <property type="entry name" value="ARGININE EXPORTER PROTEIN ARGO"/>
    <property type="match status" value="1"/>
</dbReference>
<proteinExistence type="predicted"/>
<feature type="transmembrane region" description="Helical" evidence="6">
    <location>
        <begin position="6"/>
        <end position="27"/>
    </location>
</feature>
<evidence type="ECO:0000256" key="1">
    <source>
        <dbReference type="ARBA" id="ARBA00004651"/>
    </source>
</evidence>
<feature type="transmembrane region" description="Helical" evidence="6">
    <location>
        <begin position="39"/>
        <end position="62"/>
    </location>
</feature>
<evidence type="ECO:0000256" key="2">
    <source>
        <dbReference type="ARBA" id="ARBA00022475"/>
    </source>
</evidence>
<dbReference type="GO" id="GO:0015171">
    <property type="term" value="F:amino acid transmembrane transporter activity"/>
    <property type="evidence" value="ECO:0007669"/>
    <property type="project" value="TreeGrafter"/>
</dbReference>
<evidence type="ECO:0000256" key="6">
    <source>
        <dbReference type="SAM" id="Phobius"/>
    </source>
</evidence>
<name>A0A1W9KW01_9BURK</name>
<dbReference type="PANTHER" id="PTHR30086:SF20">
    <property type="entry name" value="ARGININE EXPORTER PROTEIN ARGO-RELATED"/>
    <property type="match status" value="1"/>
</dbReference>
<evidence type="ECO:0000313" key="8">
    <source>
        <dbReference type="Proteomes" id="UP000192505"/>
    </source>
</evidence>
<dbReference type="EMBL" id="MTEI01000003">
    <property type="protein sequence ID" value="OQW88693.1"/>
    <property type="molecule type" value="Genomic_DNA"/>
</dbReference>